<proteinExistence type="predicted"/>
<comment type="caution">
    <text evidence="1">The sequence shown here is derived from an EMBL/GenBank/DDBJ whole genome shotgun (WGS) entry which is preliminary data.</text>
</comment>
<dbReference type="Proteomes" id="UP000831701">
    <property type="component" value="Chromosome 10"/>
</dbReference>
<gene>
    <name evidence="1" type="ORF">L3Q82_009315</name>
</gene>
<dbReference type="EMBL" id="CM041540">
    <property type="protein sequence ID" value="KAI3366630.1"/>
    <property type="molecule type" value="Genomic_DNA"/>
</dbReference>
<sequence length="357" mass="39335">MPRDLRASKKKHQKKTALQSETMSEAKKGELAIRDKAILHQQRRLKQATQFTHKDSADLLPLDGLKRLGTSKDLICFLPLPSSVDPVFPSLRSSHSQQQQQQHHSGHVVLQTLSNRVIRVSSFKSAYGGQSKVLQPHSIVQRRLLEGNITRLRGEARDPSARVRSPLADTKDGPADAEERSESTADDSTEERESLEESERSLRSDEEDDSSEAGGPDRRLRRPPSQLWLFSASGIMTPCCETEVKASINTGSQHNHISASCCQRLGLVPSQDSSPCGVSGSVTGLQLQLGTQTVQCSAYVKEDEASELCLGLQTLLELECCLDLSSRVLKLQGCDEELPFLNPSSDSQCQHDTNENL</sequence>
<name>A0ACB8WG06_9TELE</name>
<evidence type="ECO:0000313" key="2">
    <source>
        <dbReference type="Proteomes" id="UP000831701"/>
    </source>
</evidence>
<evidence type="ECO:0000313" key="1">
    <source>
        <dbReference type="EMBL" id="KAI3366630.1"/>
    </source>
</evidence>
<protein>
    <submittedName>
        <fullName evidence="1">Uncharacterized protein</fullName>
    </submittedName>
</protein>
<organism evidence="1 2">
    <name type="scientific">Scortum barcoo</name>
    <name type="common">barcoo grunter</name>
    <dbReference type="NCBI Taxonomy" id="214431"/>
    <lineage>
        <taxon>Eukaryota</taxon>
        <taxon>Metazoa</taxon>
        <taxon>Chordata</taxon>
        <taxon>Craniata</taxon>
        <taxon>Vertebrata</taxon>
        <taxon>Euteleostomi</taxon>
        <taxon>Actinopterygii</taxon>
        <taxon>Neopterygii</taxon>
        <taxon>Teleostei</taxon>
        <taxon>Neoteleostei</taxon>
        <taxon>Acanthomorphata</taxon>
        <taxon>Eupercaria</taxon>
        <taxon>Centrarchiformes</taxon>
        <taxon>Terapontoidei</taxon>
        <taxon>Terapontidae</taxon>
        <taxon>Scortum</taxon>
    </lineage>
</organism>
<accession>A0ACB8WG06</accession>
<reference evidence="1" key="1">
    <citation type="submission" date="2022-04" db="EMBL/GenBank/DDBJ databases">
        <title>Jade perch genome.</title>
        <authorList>
            <person name="Chao B."/>
        </authorList>
    </citation>
    <scope>NUCLEOTIDE SEQUENCE</scope>
    <source>
        <strain evidence="1">CB-2022</strain>
    </source>
</reference>
<keyword evidence="2" id="KW-1185">Reference proteome</keyword>